<protein>
    <recommendedName>
        <fullName evidence="4">RING-type domain-containing protein</fullName>
    </recommendedName>
</protein>
<evidence type="ECO:0000313" key="6">
    <source>
        <dbReference type="Proteomes" id="UP001163046"/>
    </source>
</evidence>
<keyword evidence="6" id="KW-1185">Reference proteome</keyword>
<keyword evidence="2" id="KW-0862">Zinc</keyword>
<evidence type="ECO:0000313" key="5">
    <source>
        <dbReference type="EMBL" id="KAJ7394712.1"/>
    </source>
</evidence>
<keyword evidence="1" id="KW-0479">Metal-binding</keyword>
<keyword evidence="1" id="KW-0863">Zinc-finger</keyword>
<dbReference type="InterPro" id="IPR013083">
    <property type="entry name" value="Znf_RING/FYVE/PHD"/>
</dbReference>
<feature type="region of interest" description="Disordered" evidence="3">
    <location>
        <begin position="151"/>
        <end position="175"/>
    </location>
</feature>
<comment type="caution">
    <text evidence="5">The sequence shown here is derived from an EMBL/GenBank/DDBJ whole genome shotgun (WGS) entry which is preliminary data.</text>
</comment>
<dbReference type="Gene3D" id="3.30.40.10">
    <property type="entry name" value="Zinc/RING finger domain, C3HC4 (zinc finger)"/>
    <property type="match status" value="1"/>
</dbReference>
<dbReference type="InterPro" id="IPR001841">
    <property type="entry name" value="Znf_RING"/>
</dbReference>
<feature type="compositionally biased region" description="Polar residues" evidence="3">
    <location>
        <begin position="151"/>
        <end position="160"/>
    </location>
</feature>
<evidence type="ECO:0000256" key="2">
    <source>
        <dbReference type="ARBA" id="ARBA00022833"/>
    </source>
</evidence>
<dbReference type="SMART" id="SM00184">
    <property type="entry name" value="RING"/>
    <property type="match status" value="1"/>
</dbReference>
<proteinExistence type="predicted"/>
<evidence type="ECO:0000256" key="3">
    <source>
        <dbReference type="SAM" id="MobiDB-lite"/>
    </source>
</evidence>
<dbReference type="GO" id="GO:0008270">
    <property type="term" value="F:zinc ion binding"/>
    <property type="evidence" value="ECO:0007669"/>
    <property type="project" value="UniProtKB-KW"/>
</dbReference>
<dbReference type="EMBL" id="MU825396">
    <property type="protein sequence ID" value="KAJ7394712.1"/>
    <property type="molecule type" value="Genomic_DNA"/>
</dbReference>
<accession>A0A9X0A7D3</accession>
<evidence type="ECO:0000256" key="1">
    <source>
        <dbReference type="ARBA" id="ARBA00022771"/>
    </source>
</evidence>
<dbReference type="AlphaFoldDB" id="A0A9X0A7D3"/>
<dbReference type="OrthoDB" id="5978317at2759"/>
<dbReference type="Proteomes" id="UP001163046">
    <property type="component" value="Unassembled WGS sequence"/>
</dbReference>
<feature type="domain" description="RING-type" evidence="4">
    <location>
        <begin position="96"/>
        <end position="129"/>
    </location>
</feature>
<sequence>MDINFLSAFGNEYKRGSADRDYTVLAGKAAESMLDTFTSVGQNGGKSKQVEATGRSKKLLYYLPTFDEHIESKSLPFSFATDDKKKHPSHDHLCDATVCSDSTNTNTITLNCFHTFHTACLDDSSCPLCITPLMDTVQKLANSFNTNLTQAVPNATNSTEADNEDDDHEGDALQADDQRKTYYLSDEWPHSIEDTVHNIQIKSQPKFISKNSSQPVTIVVLPIYSLPHNNVKVWLFPKELSQSTILGRQSSNACTFISILNGFSVVSQTVPLLVSSTNRLQPFLTSTMVSSILKGNSEHDKATSTGGNLFSVRDACQHLKCNRAIPNCTTSQEHQYEVGAANQEHTFEQHLAKLTDREIACVIKGSMTVCFVKKDGMLFLMDSHYYTLHGAYIACSRVEHVKDLVNLFHIKSSIRITLGSITVVKF</sequence>
<gene>
    <name evidence="5" type="ORF">OS493_000538</name>
</gene>
<dbReference type="SUPFAM" id="SSF57850">
    <property type="entry name" value="RING/U-box"/>
    <property type="match status" value="1"/>
</dbReference>
<evidence type="ECO:0000259" key="4">
    <source>
        <dbReference type="SMART" id="SM00184"/>
    </source>
</evidence>
<organism evidence="5 6">
    <name type="scientific">Desmophyllum pertusum</name>
    <dbReference type="NCBI Taxonomy" id="174260"/>
    <lineage>
        <taxon>Eukaryota</taxon>
        <taxon>Metazoa</taxon>
        <taxon>Cnidaria</taxon>
        <taxon>Anthozoa</taxon>
        <taxon>Hexacorallia</taxon>
        <taxon>Scleractinia</taxon>
        <taxon>Caryophylliina</taxon>
        <taxon>Caryophylliidae</taxon>
        <taxon>Desmophyllum</taxon>
    </lineage>
</organism>
<reference evidence="5" key="1">
    <citation type="submission" date="2023-01" db="EMBL/GenBank/DDBJ databases">
        <title>Genome assembly of the deep-sea coral Lophelia pertusa.</title>
        <authorList>
            <person name="Herrera S."/>
            <person name="Cordes E."/>
        </authorList>
    </citation>
    <scope>NUCLEOTIDE SEQUENCE</scope>
    <source>
        <strain evidence="5">USNM1676648</strain>
        <tissue evidence="5">Polyp</tissue>
    </source>
</reference>
<name>A0A9X0A7D3_9CNID</name>